<feature type="region of interest" description="Disordered" evidence="4">
    <location>
        <begin position="151"/>
        <end position="172"/>
    </location>
</feature>
<accession>C1C4L1</accession>
<feature type="compositionally biased region" description="Acidic residues" evidence="4">
    <location>
        <begin position="102"/>
        <end position="111"/>
    </location>
</feature>
<dbReference type="PANTHER" id="PTHR14773:SF0">
    <property type="entry name" value="WD REPEAT-CONTAINING PROTEIN 76"/>
    <property type="match status" value="1"/>
</dbReference>
<dbReference type="GO" id="GO:0005634">
    <property type="term" value="C:nucleus"/>
    <property type="evidence" value="ECO:0007669"/>
    <property type="project" value="TreeGrafter"/>
</dbReference>
<name>C1C4L1_AQUCT</name>
<keyword evidence="2" id="KW-0677">Repeat</keyword>
<dbReference type="PANTHER" id="PTHR14773">
    <property type="entry name" value="WD REPEAT-CONTAINING PROTEIN 76"/>
    <property type="match status" value="1"/>
</dbReference>
<reference evidence="5" key="1">
    <citation type="submission" date="2009-04" db="EMBL/GenBank/DDBJ databases">
        <title>Rana catesbeiana ESTs and full-length cDNAs.</title>
        <authorList>
            <person name="Helbing C.C."/>
            <person name="Veldhoen N."/>
            <person name="Leong J."/>
            <person name="Koop B.F."/>
        </authorList>
    </citation>
    <scope>NUCLEOTIDE SEQUENCE</scope>
    <source>
        <tissue evidence="5">Mixed tissue</tissue>
    </source>
</reference>
<evidence type="ECO:0000313" key="5">
    <source>
        <dbReference type="EMBL" id="ACO51921.1"/>
    </source>
</evidence>
<dbReference type="EMBL" id="BT081790">
    <property type="protein sequence ID" value="ACO51921.1"/>
    <property type="molecule type" value="mRNA"/>
</dbReference>
<dbReference type="AlphaFoldDB" id="C1C4L1"/>
<feature type="region of interest" description="Disordered" evidence="4">
    <location>
        <begin position="16"/>
        <end position="120"/>
    </location>
</feature>
<evidence type="ECO:0000256" key="3">
    <source>
        <dbReference type="RuleBase" id="RU365004"/>
    </source>
</evidence>
<sequence>MRWGNKRPVVELVRLREESENLEDNVFKEKSNSENGTDQQESGSDVSAPSTHSTATTNGVRRSVRNKKLQYETLEEEKISSETDDAASLLANMNVNPKIVEEEPSTDESDSEEKSDQEQVELSAYERARLKNIKENAKFLNSIKLLESAASLQPPKKKNQNRVFKREKPQNTGNTVVRRSMRLQNVAPSQVKLQEESPAVEENVRLMKPPGPIEMIPMNQQDDDQAMDQFMRTWTSISQETIKTPTNKTVKDLKS</sequence>
<dbReference type="GO" id="GO:2000001">
    <property type="term" value="P:regulation of DNA damage checkpoint"/>
    <property type="evidence" value="ECO:0007669"/>
    <property type="project" value="TreeGrafter"/>
</dbReference>
<comment type="function">
    <text evidence="3">Specifically binds 5-hydroxymethylcytosine (5hmC), suggesting that it acts as a specific reader of 5hmC.</text>
</comment>
<evidence type="ECO:0000256" key="4">
    <source>
        <dbReference type="SAM" id="MobiDB-lite"/>
    </source>
</evidence>
<protein>
    <recommendedName>
        <fullName evidence="3">WD repeat-containing protein 76</fullName>
    </recommendedName>
</protein>
<keyword evidence="1 3" id="KW-0853">WD repeat</keyword>
<comment type="subunit">
    <text evidence="3">Interacts with CUL4A and/or CUL4B.</text>
</comment>
<organism evidence="5">
    <name type="scientific">Aquarana catesbeiana</name>
    <name type="common">American bullfrog</name>
    <name type="synonym">Rana catesbeiana</name>
    <dbReference type="NCBI Taxonomy" id="8400"/>
    <lineage>
        <taxon>Eukaryota</taxon>
        <taxon>Metazoa</taxon>
        <taxon>Chordata</taxon>
        <taxon>Craniata</taxon>
        <taxon>Vertebrata</taxon>
        <taxon>Euteleostomi</taxon>
        <taxon>Amphibia</taxon>
        <taxon>Batrachia</taxon>
        <taxon>Anura</taxon>
        <taxon>Neobatrachia</taxon>
        <taxon>Ranoidea</taxon>
        <taxon>Ranidae</taxon>
        <taxon>Aquarana</taxon>
    </lineage>
</organism>
<proteinExistence type="evidence at transcript level"/>
<evidence type="ECO:0000256" key="2">
    <source>
        <dbReference type="ARBA" id="ARBA00022737"/>
    </source>
</evidence>
<feature type="compositionally biased region" description="Basic and acidic residues" evidence="4">
    <location>
        <begin position="16"/>
        <end position="32"/>
    </location>
</feature>
<dbReference type="InterPro" id="IPR050853">
    <property type="entry name" value="WD_repeat_DNA-damage-binding"/>
</dbReference>
<dbReference type="GO" id="GO:0003677">
    <property type="term" value="F:DNA binding"/>
    <property type="evidence" value="ECO:0007669"/>
    <property type="project" value="TreeGrafter"/>
</dbReference>
<gene>
    <name evidence="5" type="primary">WDR76</name>
</gene>
<feature type="compositionally biased region" description="Polar residues" evidence="4">
    <location>
        <begin position="33"/>
        <end position="60"/>
    </location>
</feature>
<comment type="similarity">
    <text evidence="3">Belongs to the WD repeat DDB2/WDR76 family.</text>
</comment>
<evidence type="ECO:0000256" key="1">
    <source>
        <dbReference type="ARBA" id="ARBA00022574"/>
    </source>
</evidence>